<evidence type="ECO:0000256" key="4">
    <source>
        <dbReference type="ARBA" id="ARBA00022679"/>
    </source>
</evidence>
<dbReference type="GO" id="GO:0005829">
    <property type="term" value="C:cytosol"/>
    <property type="evidence" value="ECO:0007669"/>
    <property type="project" value="TreeGrafter"/>
</dbReference>
<evidence type="ECO:0000259" key="5">
    <source>
        <dbReference type="SMART" id="SM00967"/>
    </source>
</evidence>
<dbReference type="FunFam" id="3.40.1280.10:FF:000008">
    <property type="entry name" value="Group 3 RNA methyltransferase TrmH"/>
    <property type="match status" value="1"/>
</dbReference>
<evidence type="ECO:0000256" key="1">
    <source>
        <dbReference type="ARBA" id="ARBA00007228"/>
    </source>
</evidence>
<evidence type="ECO:0000256" key="2">
    <source>
        <dbReference type="ARBA" id="ARBA00017507"/>
    </source>
</evidence>
<gene>
    <name evidence="6" type="primary">rlmB</name>
    <name evidence="6" type="ORF">CJ229_005475</name>
</gene>
<dbReference type="InterPro" id="IPR004441">
    <property type="entry name" value="rRNA_MeTrfase_TrmH"/>
</dbReference>
<dbReference type="PANTHER" id="PTHR46429">
    <property type="entry name" value="23S RRNA (GUANOSINE-2'-O-)-METHYLTRANSFERASE RLMB"/>
    <property type="match status" value="1"/>
</dbReference>
<comment type="similarity">
    <text evidence="1">Belongs to the class IV-like SAM-binding methyltransferase superfamily. RNA methyltransferase TrmH family.</text>
</comment>
<dbReference type="GO" id="GO:0032259">
    <property type="term" value="P:methylation"/>
    <property type="evidence" value="ECO:0007669"/>
    <property type="project" value="UniProtKB-KW"/>
</dbReference>
<feature type="domain" description="RNA 2-O ribose methyltransferase substrate binding" evidence="5">
    <location>
        <begin position="5"/>
        <end position="79"/>
    </location>
</feature>
<dbReference type="CDD" id="cd18103">
    <property type="entry name" value="SpoU-like_RlmB"/>
    <property type="match status" value="1"/>
</dbReference>
<dbReference type="Pfam" id="PF08032">
    <property type="entry name" value="SpoU_sub_bind"/>
    <property type="match status" value="1"/>
</dbReference>
<proteinExistence type="inferred from homology"/>
<dbReference type="GO" id="GO:0006396">
    <property type="term" value="P:RNA processing"/>
    <property type="evidence" value="ECO:0007669"/>
    <property type="project" value="InterPro"/>
</dbReference>
<dbReference type="SUPFAM" id="SSF75217">
    <property type="entry name" value="alpha/beta knot"/>
    <property type="match status" value="1"/>
</dbReference>
<dbReference type="SUPFAM" id="SSF55315">
    <property type="entry name" value="L30e-like"/>
    <property type="match status" value="1"/>
</dbReference>
<dbReference type="InterPro" id="IPR013123">
    <property type="entry name" value="SpoU_subst-bd"/>
</dbReference>
<dbReference type="InterPro" id="IPR029028">
    <property type="entry name" value="Alpha/beta_knot_MTases"/>
</dbReference>
<evidence type="ECO:0000313" key="6">
    <source>
        <dbReference type="EMBL" id="WOS95552.1"/>
    </source>
</evidence>
<dbReference type="SMART" id="SM00967">
    <property type="entry name" value="SpoU_sub_bind"/>
    <property type="match status" value="1"/>
</dbReference>
<dbReference type="EMBL" id="CP136964">
    <property type="protein sequence ID" value="WOS95552.1"/>
    <property type="molecule type" value="Genomic_DNA"/>
</dbReference>
<reference evidence="7" key="1">
    <citation type="submission" date="2017-09" db="EMBL/GenBank/DDBJ databases">
        <title>Bacterial strain isolated from the female urinary microbiota.</title>
        <authorList>
            <person name="Thomas-White K."/>
            <person name="Kumar N."/>
            <person name="Forster S."/>
            <person name="Putonti C."/>
            <person name="Lawley T."/>
            <person name="Wolfe A.J."/>
        </authorList>
    </citation>
    <scope>NUCLEOTIDE SEQUENCE [LARGE SCALE GENOMIC DNA]</scope>
    <source>
        <strain evidence="7">UMB0959</strain>
    </source>
</reference>
<dbReference type="GO" id="GO:0008173">
    <property type="term" value="F:RNA methyltransferase activity"/>
    <property type="evidence" value="ECO:0007669"/>
    <property type="project" value="InterPro"/>
</dbReference>
<evidence type="ECO:0000313" key="7">
    <source>
        <dbReference type="Proteomes" id="UP000243626"/>
    </source>
</evidence>
<protein>
    <recommendedName>
        <fullName evidence="2">Putative TrmH family tRNA/rRNA methyltransferase</fullName>
    </recommendedName>
</protein>
<keyword evidence="7" id="KW-1185">Reference proteome</keyword>
<dbReference type="Proteomes" id="UP000243626">
    <property type="component" value="Chromosome"/>
</dbReference>
<dbReference type="AlphaFoldDB" id="A0AAF0YLW6"/>
<dbReference type="Gene3D" id="3.40.1280.10">
    <property type="match status" value="1"/>
</dbReference>
<keyword evidence="4" id="KW-0808">Transferase</keyword>
<keyword evidence="3" id="KW-0489">Methyltransferase</keyword>
<dbReference type="InterPro" id="IPR029064">
    <property type="entry name" value="Ribosomal_eL30-like_sf"/>
</dbReference>
<dbReference type="InterPro" id="IPR029026">
    <property type="entry name" value="tRNA_m1G_MTases_N"/>
</dbReference>
<dbReference type="Gene3D" id="3.30.1330.30">
    <property type="match status" value="1"/>
</dbReference>
<evidence type="ECO:0000256" key="3">
    <source>
        <dbReference type="ARBA" id="ARBA00022603"/>
    </source>
</evidence>
<dbReference type="InterPro" id="IPR001537">
    <property type="entry name" value="SpoU_MeTrfase"/>
</dbReference>
<dbReference type="GO" id="GO:0003723">
    <property type="term" value="F:RNA binding"/>
    <property type="evidence" value="ECO:0007669"/>
    <property type="project" value="InterPro"/>
</dbReference>
<name>A0AAF0YLW6_9STAP</name>
<dbReference type="Pfam" id="PF00588">
    <property type="entry name" value="SpoU_methylase"/>
    <property type="match status" value="1"/>
</dbReference>
<dbReference type="PANTHER" id="PTHR46429:SF1">
    <property type="entry name" value="23S RRNA (GUANOSINE-2'-O-)-METHYLTRANSFERASE RLMB"/>
    <property type="match status" value="1"/>
</dbReference>
<organism evidence="6 7">
    <name type="scientific">Nosocomiicoccus massiliensis</name>
    <dbReference type="NCBI Taxonomy" id="1232430"/>
    <lineage>
        <taxon>Bacteria</taxon>
        <taxon>Bacillati</taxon>
        <taxon>Bacillota</taxon>
        <taxon>Bacilli</taxon>
        <taxon>Bacillales</taxon>
        <taxon>Staphylococcaceae</taxon>
        <taxon>Nosocomiicoccus</taxon>
    </lineage>
</organism>
<dbReference type="KEGG" id="nmy:CJ229_005475"/>
<sequence>MSESVLAGRHAVKEALQGNRDLNKILIQDSIEKHQINDILKLAKKNKVVVQTVPKSKLESFTNERHQGIIAFISAYKYMPLDTLIQNVEGKKANLLLLDGLEDPHNLGSILRTADATGFDAVIIPNRRSVQITDTVARVSVGAVEHVPVVRVTNVNQAIDKLKDAGFWTVGTTMDAPMDYREYPADINTVLIIGNEGDGISKKTLEKCDFTVTIPMVGKISSLNASVSAGILMYEVYRKQYPLKE</sequence>
<dbReference type="RefSeq" id="WP_068129496.1">
    <property type="nucleotide sequence ID" value="NZ_CP136964.1"/>
</dbReference>
<dbReference type="NCBIfam" id="TIGR00186">
    <property type="entry name" value="rRNA_methyl_3"/>
    <property type="match status" value="1"/>
</dbReference>
<accession>A0AAF0YLW6</accession>